<keyword evidence="1" id="KW-0472">Membrane</keyword>
<organism evidence="3 4">
    <name type="scientific">Aphanomyces stellatus</name>
    <dbReference type="NCBI Taxonomy" id="120398"/>
    <lineage>
        <taxon>Eukaryota</taxon>
        <taxon>Sar</taxon>
        <taxon>Stramenopiles</taxon>
        <taxon>Oomycota</taxon>
        <taxon>Saprolegniomycetes</taxon>
        <taxon>Saprolegniales</taxon>
        <taxon>Verrucalvaceae</taxon>
        <taxon>Aphanomyces</taxon>
    </lineage>
</organism>
<sequence length="444" mass="47970">MDSCLFPWVAKPLCFADFDRQWEMAHSAARQARCHQSELANGAVYAEAFQRKVPDWSALVTRYGDALDMAVFATVQTTETGGAWVHSLQSPMVDEADEQNYKTLGVVESFVVTNALGIAFPLPLKRTTSKFQRSAATSLKMYWGLANDLANVVDPNSPLANSTLVLPSGVASNASITHTIVWHHVLTLPLDPVLTLLTSVVGAFGTIDVMRVPPCSTTTAPRNLLATTAALSGNDASVRYFTPQPAACDHQWLWAGDVFSGVNFGDEFTTQPFQYFSADGLCGKYLGDYISVGADALVLALLFSWTSRPSILTNSSTLSTVKAFLERPVRPHDVPINDSVYLTVALTYMTVVLCVVGSLACLYILGSRGYVAGRHMTSFSLVSGHVWIGRPLLVLCGLVAVSFLATSRLDLTATGLVTTFHTPRASPIRRSSRRANGLARPCAP</sequence>
<dbReference type="AlphaFoldDB" id="A0A485L8D8"/>
<reference evidence="3 4" key="1">
    <citation type="submission" date="2019-03" db="EMBL/GenBank/DDBJ databases">
        <authorList>
            <person name="Gaulin E."/>
            <person name="Dumas B."/>
        </authorList>
    </citation>
    <scope>NUCLEOTIDE SEQUENCE [LARGE SCALE GENOMIC DNA]</scope>
    <source>
        <strain evidence="3">CBS 568.67</strain>
    </source>
</reference>
<protein>
    <submittedName>
        <fullName evidence="3">Aste57867_16313 protein</fullName>
    </submittedName>
</protein>
<accession>A0A485L8D8</accession>
<proteinExistence type="predicted"/>
<dbReference type="EMBL" id="VJMH01005865">
    <property type="protein sequence ID" value="KAF0692610.1"/>
    <property type="molecule type" value="Genomic_DNA"/>
</dbReference>
<gene>
    <name evidence="3" type="primary">Aste57867_16313</name>
    <name evidence="2" type="ORF">As57867_016256</name>
    <name evidence="3" type="ORF">ASTE57867_16313</name>
</gene>
<evidence type="ECO:0000313" key="2">
    <source>
        <dbReference type="EMBL" id="KAF0692610.1"/>
    </source>
</evidence>
<evidence type="ECO:0000313" key="3">
    <source>
        <dbReference type="EMBL" id="VFT93089.1"/>
    </source>
</evidence>
<keyword evidence="1" id="KW-1133">Transmembrane helix</keyword>
<dbReference type="EMBL" id="CAADRA010005886">
    <property type="protein sequence ID" value="VFT93089.1"/>
    <property type="molecule type" value="Genomic_DNA"/>
</dbReference>
<feature type="transmembrane region" description="Helical" evidence="1">
    <location>
        <begin position="386"/>
        <end position="405"/>
    </location>
</feature>
<keyword evidence="1" id="KW-0812">Transmembrane</keyword>
<feature type="transmembrane region" description="Helical" evidence="1">
    <location>
        <begin position="340"/>
        <end position="365"/>
    </location>
</feature>
<evidence type="ECO:0000256" key="1">
    <source>
        <dbReference type="SAM" id="Phobius"/>
    </source>
</evidence>
<dbReference type="Proteomes" id="UP000332933">
    <property type="component" value="Unassembled WGS sequence"/>
</dbReference>
<keyword evidence="4" id="KW-1185">Reference proteome</keyword>
<reference evidence="2" key="2">
    <citation type="submission" date="2019-06" db="EMBL/GenBank/DDBJ databases">
        <title>Genomics analysis of Aphanomyces spp. identifies a new class of oomycete effector associated with host adaptation.</title>
        <authorList>
            <person name="Gaulin E."/>
        </authorList>
    </citation>
    <scope>NUCLEOTIDE SEQUENCE</scope>
    <source>
        <strain evidence="2">CBS 578.67</strain>
    </source>
</reference>
<evidence type="ECO:0000313" key="4">
    <source>
        <dbReference type="Proteomes" id="UP000332933"/>
    </source>
</evidence>
<name>A0A485L8D8_9STRA</name>